<evidence type="ECO:0000259" key="1">
    <source>
        <dbReference type="Pfam" id="PF00646"/>
    </source>
</evidence>
<dbReference type="EMBL" id="JAMRDG010000001">
    <property type="protein sequence ID" value="KAJ3707467.1"/>
    <property type="molecule type" value="Genomic_DNA"/>
</dbReference>
<evidence type="ECO:0000313" key="4">
    <source>
        <dbReference type="Proteomes" id="UP001210211"/>
    </source>
</evidence>
<protein>
    <recommendedName>
        <fullName evidence="5">F-box domain-containing protein</fullName>
    </recommendedName>
</protein>
<dbReference type="Proteomes" id="UP001210211">
    <property type="component" value="Unassembled WGS sequence"/>
</dbReference>
<dbReference type="AlphaFoldDB" id="A0AAD6A0K2"/>
<keyword evidence="4" id="KW-1185">Reference proteome</keyword>
<feature type="domain" description="KIB1-4 beta-propeller" evidence="2">
    <location>
        <begin position="76"/>
        <end position="211"/>
    </location>
</feature>
<proteinExistence type="predicted"/>
<dbReference type="InterPro" id="IPR005174">
    <property type="entry name" value="KIB1-4_b-propeller"/>
</dbReference>
<dbReference type="Pfam" id="PF03478">
    <property type="entry name" value="Beta-prop_KIB1-4"/>
    <property type="match status" value="1"/>
</dbReference>
<name>A0AAD6A0K2_9POAL</name>
<dbReference type="SUPFAM" id="SSF81383">
    <property type="entry name" value="F-box domain"/>
    <property type="match status" value="1"/>
</dbReference>
<gene>
    <name evidence="3" type="ORF">LUZ61_011172</name>
</gene>
<dbReference type="InterPro" id="IPR036047">
    <property type="entry name" value="F-box-like_dom_sf"/>
</dbReference>
<dbReference type="InterPro" id="IPR001810">
    <property type="entry name" value="F-box_dom"/>
</dbReference>
<organism evidence="3 4">
    <name type="scientific">Rhynchospora tenuis</name>
    <dbReference type="NCBI Taxonomy" id="198213"/>
    <lineage>
        <taxon>Eukaryota</taxon>
        <taxon>Viridiplantae</taxon>
        <taxon>Streptophyta</taxon>
        <taxon>Embryophyta</taxon>
        <taxon>Tracheophyta</taxon>
        <taxon>Spermatophyta</taxon>
        <taxon>Magnoliopsida</taxon>
        <taxon>Liliopsida</taxon>
        <taxon>Poales</taxon>
        <taxon>Cyperaceae</taxon>
        <taxon>Cyperoideae</taxon>
        <taxon>Rhynchosporeae</taxon>
        <taxon>Rhynchospora</taxon>
    </lineage>
</organism>
<comment type="caution">
    <text evidence="3">The sequence shown here is derived from an EMBL/GenBank/DDBJ whole genome shotgun (WGS) entry which is preliminary data.</text>
</comment>
<evidence type="ECO:0000259" key="2">
    <source>
        <dbReference type="Pfam" id="PF03478"/>
    </source>
</evidence>
<dbReference type="PANTHER" id="PTHR33165">
    <property type="entry name" value="F-BOX DOMAIN CONTAINING PROTEIN-LIKE-RELATED"/>
    <property type="match status" value="1"/>
</dbReference>
<dbReference type="Gene3D" id="1.20.1280.50">
    <property type="match status" value="1"/>
</dbReference>
<dbReference type="Pfam" id="PF00646">
    <property type="entry name" value="F-box"/>
    <property type="match status" value="1"/>
</dbReference>
<evidence type="ECO:0000313" key="3">
    <source>
        <dbReference type="EMBL" id="KAJ3707467.1"/>
    </source>
</evidence>
<sequence>MGPRRDWSLLPDEPIEQIANNLLAKDLTEYLRFRAVCQSWRRPTADPRNFSNHFRPHNWILLMDHDGSIKGQHRQFLNISTGNLLRVHVPELRNPDYLVSAVADGLLLLWHIDTGCLFLLNPFTRAMVRLPKFVYPNRAGVCTRYPVISGAVVTSSLTVILCPSESELIAIAKLGDLSWQFFCQERLLSSSLFFKGCLYAVSLGNTITRFESATK</sequence>
<evidence type="ECO:0008006" key="5">
    <source>
        <dbReference type="Google" id="ProtNLM"/>
    </source>
</evidence>
<reference evidence="3 4" key="1">
    <citation type="journal article" date="2022" name="Cell">
        <title>Repeat-based holocentromeres influence genome architecture and karyotype evolution.</title>
        <authorList>
            <person name="Hofstatter P.G."/>
            <person name="Thangavel G."/>
            <person name="Lux T."/>
            <person name="Neumann P."/>
            <person name="Vondrak T."/>
            <person name="Novak P."/>
            <person name="Zhang M."/>
            <person name="Costa L."/>
            <person name="Castellani M."/>
            <person name="Scott A."/>
            <person name="Toegelov H."/>
            <person name="Fuchs J."/>
            <person name="Mata-Sucre Y."/>
            <person name="Dias Y."/>
            <person name="Vanzela A.L.L."/>
            <person name="Huettel B."/>
            <person name="Almeida C.C.S."/>
            <person name="Simkova H."/>
            <person name="Souza G."/>
            <person name="Pedrosa-Harand A."/>
            <person name="Macas J."/>
            <person name="Mayer K.F.X."/>
            <person name="Houben A."/>
            <person name="Marques A."/>
        </authorList>
    </citation>
    <scope>NUCLEOTIDE SEQUENCE [LARGE SCALE GENOMIC DNA]</scope>
    <source>
        <strain evidence="3">RhyTen1mFocal</strain>
    </source>
</reference>
<accession>A0AAD6A0K2</accession>
<feature type="domain" description="F-box" evidence="1">
    <location>
        <begin position="7"/>
        <end position="42"/>
    </location>
</feature>